<dbReference type="Proteomes" id="UP000660862">
    <property type="component" value="Unassembled WGS sequence"/>
</dbReference>
<protein>
    <recommendedName>
        <fullName evidence="5">ApeA N-terminal domain-containing protein</fullName>
    </recommendedName>
</protein>
<reference evidence="3" key="1">
    <citation type="journal article" date="2014" name="Int. J. Syst. Evol. Microbiol.">
        <title>Complete genome sequence of Corynebacterium casei LMG S-19264T (=DSM 44701T), isolated from a smear-ripened cheese.</title>
        <authorList>
            <consortium name="US DOE Joint Genome Institute (JGI-PGF)"/>
            <person name="Walter F."/>
            <person name="Albersmeier A."/>
            <person name="Kalinowski J."/>
            <person name="Ruckert C."/>
        </authorList>
    </citation>
    <scope>NUCLEOTIDE SEQUENCE</scope>
    <source>
        <strain evidence="3">CGMCC 1.12195</strain>
    </source>
</reference>
<reference evidence="3" key="2">
    <citation type="submission" date="2020-09" db="EMBL/GenBank/DDBJ databases">
        <authorList>
            <person name="Sun Q."/>
            <person name="Zhou Y."/>
        </authorList>
    </citation>
    <scope>NUCLEOTIDE SEQUENCE</scope>
    <source>
        <strain evidence="3">CGMCC 1.12195</strain>
    </source>
</reference>
<dbReference type="InterPro" id="IPR041229">
    <property type="entry name" value="HEPN_Apea"/>
</dbReference>
<dbReference type="EMBL" id="BMER01000004">
    <property type="protein sequence ID" value="GGG96465.1"/>
    <property type="molecule type" value="Genomic_DNA"/>
</dbReference>
<organism evidence="3 4">
    <name type="scientific">Parapedobacter pyrenivorans</name>
    <dbReference type="NCBI Taxonomy" id="1305674"/>
    <lineage>
        <taxon>Bacteria</taxon>
        <taxon>Pseudomonadati</taxon>
        <taxon>Bacteroidota</taxon>
        <taxon>Sphingobacteriia</taxon>
        <taxon>Sphingobacteriales</taxon>
        <taxon>Sphingobacteriaceae</taxon>
        <taxon>Parapedobacter</taxon>
    </lineage>
</organism>
<evidence type="ECO:0000259" key="2">
    <source>
        <dbReference type="Pfam" id="PF18862"/>
    </source>
</evidence>
<evidence type="ECO:0000313" key="3">
    <source>
        <dbReference type="EMBL" id="GGG96465.1"/>
    </source>
</evidence>
<dbReference type="InterPro" id="IPR041223">
    <property type="entry name" value="ApeA_NTD"/>
</dbReference>
<name>A0A917HZK5_9SPHI</name>
<feature type="domain" description="Apea-like HEPN" evidence="1">
    <location>
        <begin position="277"/>
        <end position="376"/>
    </location>
</feature>
<dbReference type="Pfam" id="PF18739">
    <property type="entry name" value="HEPN_Apea"/>
    <property type="match status" value="1"/>
</dbReference>
<evidence type="ECO:0000259" key="1">
    <source>
        <dbReference type="Pfam" id="PF18739"/>
    </source>
</evidence>
<keyword evidence="4" id="KW-1185">Reference proteome</keyword>
<evidence type="ECO:0000313" key="4">
    <source>
        <dbReference type="Proteomes" id="UP000660862"/>
    </source>
</evidence>
<accession>A0A917HZK5</accession>
<dbReference type="Pfam" id="PF18862">
    <property type="entry name" value="ApeA_NTD1"/>
    <property type="match status" value="1"/>
</dbReference>
<proteinExistence type="predicted"/>
<feature type="domain" description="ApeA N-terminal" evidence="2">
    <location>
        <begin position="6"/>
        <end position="247"/>
    </location>
</feature>
<comment type="caution">
    <text evidence="3">The sequence shown here is derived from an EMBL/GenBank/DDBJ whole genome shotgun (WGS) entry which is preliminary data.</text>
</comment>
<gene>
    <name evidence="3" type="ORF">GCM10007415_34560</name>
</gene>
<dbReference type="RefSeq" id="WP_188507340.1">
    <property type="nucleotide sequence ID" value="NZ_BMER01000004.1"/>
</dbReference>
<evidence type="ECO:0008006" key="5">
    <source>
        <dbReference type="Google" id="ProtNLM"/>
    </source>
</evidence>
<sequence length="413" mass="47971">MLKKERYHGEVWFSENEAKRCFCILTFKDGEVSLETNLVSDKVHYKHQTILGAFTGLGYLTFLDCHIKSTSSGLTSNATYLPQYCFIHPHHLVEPRSLVFKKFSISNDELTIWRQPNLDIDLSNKILNFDTEELHSFRIENIKLAIELVFSVDSTFGRGQFSSKTRGSVKFTSDTTVKVIGAIDVYRTFQKLIQFISGQTCQFNYFNFQCLDCESWGSLYFQDDVYKGSTFTYFTIDFNDLLPDLPRLFDSIFNNESFSFCVTKLLDNQTTGKLSHSKRFTNSISCLEAYGKRFGQQKKPTLKQFLKDNDELIIKMTDVTNENLDDFVSNIIRSRDYHVHSNIENQNIFSDFELLYISLVLDIIVAIRLLQEIDVSQIIIDKIIKKGRSVYREIQAVNRILGYDYLRQSQLEN</sequence>
<dbReference type="AlphaFoldDB" id="A0A917HZK5"/>